<evidence type="ECO:0000313" key="4">
    <source>
        <dbReference type="EMBL" id="CAB9513642.1"/>
    </source>
</evidence>
<dbReference type="InterPro" id="IPR019956">
    <property type="entry name" value="Ubiquitin_dom"/>
</dbReference>
<feature type="region of interest" description="Disordered" evidence="1">
    <location>
        <begin position="759"/>
        <end position="791"/>
    </location>
</feature>
<dbReference type="SUPFAM" id="SSF50156">
    <property type="entry name" value="PDZ domain-like"/>
    <property type="match status" value="1"/>
</dbReference>
<evidence type="ECO:0000259" key="2">
    <source>
        <dbReference type="PROSITE" id="PS50053"/>
    </source>
</evidence>
<organism evidence="4 5">
    <name type="scientific">Seminavis robusta</name>
    <dbReference type="NCBI Taxonomy" id="568900"/>
    <lineage>
        <taxon>Eukaryota</taxon>
        <taxon>Sar</taxon>
        <taxon>Stramenopiles</taxon>
        <taxon>Ochrophyta</taxon>
        <taxon>Bacillariophyta</taxon>
        <taxon>Bacillariophyceae</taxon>
        <taxon>Bacillariophycidae</taxon>
        <taxon>Naviculales</taxon>
        <taxon>Naviculaceae</taxon>
        <taxon>Seminavis</taxon>
    </lineage>
</organism>
<dbReference type="AlphaFoldDB" id="A0A9N8HI57"/>
<dbReference type="OrthoDB" id="428577at2759"/>
<feature type="compositionally biased region" description="Pro residues" evidence="1">
    <location>
        <begin position="93"/>
        <end position="105"/>
    </location>
</feature>
<dbReference type="InterPro" id="IPR001478">
    <property type="entry name" value="PDZ"/>
</dbReference>
<feature type="compositionally biased region" description="Low complexity" evidence="1">
    <location>
        <begin position="674"/>
        <end position="687"/>
    </location>
</feature>
<dbReference type="EMBL" id="CAICTM010000602">
    <property type="protein sequence ID" value="CAB9513642.1"/>
    <property type="molecule type" value="Genomic_DNA"/>
</dbReference>
<reference evidence="4" key="1">
    <citation type="submission" date="2020-06" db="EMBL/GenBank/DDBJ databases">
        <authorList>
            <consortium name="Plant Systems Biology data submission"/>
        </authorList>
    </citation>
    <scope>NUCLEOTIDE SEQUENCE</scope>
    <source>
        <strain evidence="4">D6</strain>
    </source>
</reference>
<dbReference type="SMART" id="SM00213">
    <property type="entry name" value="UBQ"/>
    <property type="match status" value="2"/>
</dbReference>
<dbReference type="Proteomes" id="UP001153069">
    <property type="component" value="Unassembled WGS sequence"/>
</dbReference>
<dbReference type="Gene3D" id="3.10.20.90">
    <property type="entry name" value="Phosphatidylinositol 3-kinase Catalytic Subunit, Chain A, domain 1"/>
    <property type="match status" value="2"/>
</dbReference>
<feature type="domain" description="Ubiquitin-like" evidence="2">
    <location>
        <begin position="688"/>
        <end position="763"/>
    </location>
</feature>
<dbReference type="SMART" id="SM00228">
    <property type="entry name" value="PDZ"/>
    <property type="match status" value="1"/>
</dbReference>
<dbReference type="PROSITE" id="PS50053">
    <property type="entry name" value="UBIQUITIN_2"/>
    <property type="match status" value="2"/>
</dbReference>
<feature type="region of interest" description="Disordered" evidence="1">
    <location>
        <begin position="506"/>
        <end position="539"/>
    </location>
</feature>
<feature type="compositionally biased region" description="Low complexity" evidence="1">
    <location>
        <begin position="294"/>
        <end position="303"/>
    </location>
</feature>
<comment type="caution">
    <text evidence="4">The sequence shown here is derived from an EMBL/GenBank/DDBJ whole genome shotgun (WGS) entry which is preliminary data.</text>
</comment>
<feature type="domain" description="Ubiquitin-like" evidence="2">
    <location>
        <begin position="589"/>
        <end position="661"/>
    </location>
</feature>
<dbReference type="PROSITE" id="PS50106">
    <property type="entry name" value="PDZ"/>
    <property type="match status" value="1"/>
</dbReference>
<feature type="compositionally biased region" description="Pro residues" evidence="1">
    <location>
        <begin position="1033"/>
        <end position="1053"/>
    </location>
</feature>
<feature type="compositionally biased region" description="Acidic residues" evidence="1">
    <location>
        <begin position="215"/>
        <end position="225"/>
    </location>
</feature>
<dbReference type="CDD" id="cd17039">
    <property type="entry name" value="Ubl_ubiquitin_like"/>
    <property type="match status" value="2"/>
</dbReference>
<feature type="compositionally biased region" description="Low complexity" evidence="1">
    <location>
        <begin position="109"/>
        <end position="128"/>
    </location>
</feature>
<evidence type="ECO:0000259" key="3">
    <source>
        <dbReference type="PROSITE" id="PS50106"/>
    </source>
</evidence>
<feature type="domain" description="PDZ" evidence="3">
    <location>
        <begin position="797"/>
        <end position="879"/>
    </location>
</feature>
<feature type="compositionally biased region" description="Basic and acidic residues" evidence="1">
    <location>
        <begin position="430"/>
        <end position="441"/>
    </location>
</feature>
<keyword evidence="5" id="KW-1185">Reference proteome</keyword>
<feature type="region of interest" description="Disordered" evidence="1">
    <location>
        <begin position="657"/>
        <end position="690"/>
    </location>
</feature>
<feature type="compositionally biased region" description="Low complexity" evidence="1">
    <location>
        <begin position="398"/>
        <end position="413"/>
    </location>
</feature>
<dbReference type="PANTHER" id="PTHR10666">
    <property type="entry name" value="UBIQUITIN"/>
    <property type="match status" value="1"/>
</dbReference>
<evidence type="ECO:0000313" key="5">
    <source>
        <dbReference type="Proteomes" id="UP001153069"/>
    </source>
</evidence>
<name>A0A9N8HI57_9STRA</name>
<sequence>MGDPFGGGPIVLDLDLSDDEGGTVIQNQNEEENELLHRINRTGPSDDAGSLLILPGPSFSNNNYTRPTLPATNNRSAPPRQNQPTSPSSAALPPRPTAPSRPPPEPAKKSAISSTKPSSASKPSSSSSHKSKPSSDNNKVTPVWSTNDLKRKDDSDDEEEEDEKKAPLPQIPTTTTTRRTGGLNNYLGDRPSHPTFGPASVASGVASLPPSHEVIEEDDDEDSDDEWKRKRFHKLNNIPPDDEEEKKKIKRINSDDDSKLPAKQRPLPNNISRAPPKPNNNNGMVDDKAAARKNINGDNNNNNRMETIMHSDPPTDGGDPNYTTDETRTDEDSFNSDQPALIMPPEAKPKPSATLQERPPMEQKQMAPPLMMKETKEPQEQPMATRNEPPKENTGMMADAAVASAVAAASSDPDPQETSGAQQEPPSSPKPKEPEPARDDYLIQMIRRQSAVRESQEPKPVSNIINNSINHGNTNIRASTNMRESTNEDFTVLVLPDQDGGSIIAGATPPVVYRKPSQPQRPKPQETARKEVEPPPPEAARKTAAAAGAAPVNYRNKMHARRNSATAPPAVAAAVAAPPKQQQNTATHMEIIIMFRKSGKSNPLKVAVDDTVRNVKESIEQKSGIPAEHLELIFEGVELEDRRPLAYYNIQPRSTVHLTARPPPEPKNAVAAVQSEQPQQSTQPSTQIPVSVRLPNGNALSLSIASLDKVQQLKTMIQQKEGVPVEQQRLIWNGQELEDERTVLGYNIPAGAVVYLSVRRQPPESQRRSQEPQRRRSQEPRQEIVSTPQVNDQQHVTVTVTKPTPDSKVGIAIKRHDDLGFLIDSISSTSLFARTGLESGMRILSINGRPINLNMPSKEVLSLLKTAPSRVTLVAERFNTQTNPAQPTLDPEQHHVAPPRAGPEPMEQRVRPMEDNVGVKPRTAPAPAPEPPKPRTPLDDVVDWFRTNELPTNSVVYLDKSAEYAFSKLTGVAMIQKSELTRDEKLTFLGQCMDSLRRQNPNTRNMDEKSARHILEFHKKVLRLVDNPNVALPKPPVHPKTPAPPSDPTPADPPKAGCCIIL</sequence>
<feature type="compositionally biased region" description="Polar residues" evidence="1">
    <location>
        <begin position="58"/>
        <end position="83"/>
    </location>
</feature>
<feature type="compositionally biased region" description="Basic and acidic residues" evidence="1">
    <location>
        <begin position="523"/>
        <end position="533"/>
    </location>
</feature>
<feature type="region of interest" description="Disordered" evidence="1">
    <location>
        <begin position="1"/>
        <end position="472"/>
    </location>
</feature>
<accession>A0A9N8HI57</accession>
<evidence type="ECO:0000256" key="1">
    <source>
        <dbReference type="SAM" id="MobiDB-lite"/>
    </source>
</evidence>
<proteinExistence type="predicted"/>
<feature type="compositionally biased region" description="Low complexity" evidence="1">
    <location>
        <begin position="463"/>
        <end position="472"/>
    </location>
</feature>
<feature type="compositionally biased region" description="Basic and acidic residues" evidence="1">
    <location>
        <begin position="761"/>
        <end position="782"/>
    </location>
</feature>
<dbReference type="InterPro" id="IPR000626">
    <property type="entry name" value="Ubiquitin-like_dom"/>
</dbReference>
<dbReference type="Pfam" id="PF00595">
    <property type="entry name" value="PDZ"/>
    <property type="match status" value="1"/>
</dbReference>
<feature type="region of interest" description="Disordered" evidence="1">
    <location>
        <begin position="882"/>
        <end position="937"/>
    </location>
</feature>
<dbReference type="Pfam" id="PF00240">
    <property type="entry name" value="ubiquitin"/>
    <property type="match status" value="2"/>
</dbReference>
<dbReference type="PRINTS" id="PR00348">
    <property type="entry name" value="UBIQUITIN"/>
</dbReference>
<dbReference type="SUPFAM" id="SSF54236">
    <property type="entry name" value="Ubiquitin-like"/>
    <property type="match status" value="2"/>
</dbReference>
<dbReference type="InterPro" id="IPR050158">
    <property type="entry name" value="Ubiquitin_ubiquitin-like"/>
</dbReference>
<dbReference type="InterPro" id="IPR029071">
    <property type="entry name" value="Ubiquitin-like_domsf"/>
</dbReference>
<dbReference type="InterPro" id="IPR036034">
    <property type="entry name" value="PDZ_sf"/>
</dbReference>
<feature type="region of interest" description="Disordered" evidence="1">
    <location>
        <begin position="1028"/>
        <end position="1056"/>
    </location>
</feature>
<feature type="compositionally biased region" description="Polar residues" evidence="1">
    <location>
        <begin position="136"/>
        <end position="147"/>
    </location>
</feature>
<gene>
    <name evidence="4" type="ORF">SEMRO_603_G174040.1</name>
</gene>
<dbReference type="Gene3D" id="2.30.42.10">
    <property type="match status" value="1"/>
</dbReference>
<protein>
    <submittedName>
        <fullName evidence="4">Polyubiquitin</fullName>
    </submittedName>
</protein>